<keyword evidence="3" id="KW-1185">Reference proteome</keyword>
<sequence length="460" mass="52454">MTKKKRQNPSSTPSEGEEQSARAALSKDEIVRRWRKIKSSFPDMSEAERVDEFRRFWEFELEATELDPAADCLYSSTPIMRVFTICHDELAKGYLSFKGEKLSTHEETMVAVQDVKDSIAATICRLGGVVKEGDGPDFGYLPLDKPSSRFHGFQEGFGSDDHLVGMFFSEVSRTAAIQKVTAEWGQYGVRSEPYREGGDVHYAKKEIRNFNFDKKEFRKQFAKLSHEDRLTAIDDLSANGIQFKSKDRKTHFDYKTRSIPFGEGKNSRCFSYEFQLGHSKGSLPPAHEKRDGVDRIERTLLGIIAKHDGFVTRIQRDILGLPKPCMKLQDSENSYGYGNIQVQFPNETARRRASEEVFETLASDGVRFESEAGETLSVDEQIAKAHQELASKRKELDSSWSSLRSMQEFHRDGVAECLDDEARLNQREIEFKDFESEVAERLEELSREQTDSSDGESMCT</sequence>
<evidence type="ECO:0000256" key="1">
    <source>
        <dbReference type="SAM" id="MobiDB-lite"/>
    </source>
</evidence>
<name>A0A5C6C381_9BACT</name>
<dbReference type="RefSeq" id="WP_146405611.1">
    <property type="nucleotide sequence ID" value="NZ_SJPU01000001.1"/>
</dbReference>
<organism evidence="2 3">
    <name type="scientific">Allorhodopirellula heiligendammensis</name>
    <dbReference type="NCBI Taxonomy" id="2714739"/>
    <lineage>
        <taxon>Bacteria</taxon>
        <taxon>Pseudomonadati</taxon>
        <taxon>Planctomycetota</taxon>
        <taxon>Planctomycetia</taxon>
        <taxon>Pirellulales</taxon>
        <taxon>Pirellulaceae</taxon>
        <taxon>Allorhodopirellula</taxon>
    </lineage>
</organism>
<reference evidence="2 3" key="1">
    <citation type="journal article" date="2020" name="Antonie Van Leeuwenhoek">
        <title>Rhodopirellula heiligendammensis sp. nov., Rhodopirellula pilleata sp. nov., and Rhodopirellula solitaria sp. nov. isolated from natural or artificial marine surfaces in Northern Germany and California, USA, and emended description of the genus Rhodopirellula.</title>
        <authorList>
            <person name="Kallscheuer N."/>
            <person name="Wiegand S."/>
            <person name="Jogler M."/>
            <person name="Boedeker C."/>
            <person name="Peeters S.H."/>
            <person name="Rast P."/>
            <person name="Heuer A."/>
            <person name="Jetten M.S.M."/>
            <person name="Rohde M."/>
            <person name="Jogler C."/>
        </authorList>
    </citation>
    <scope>NUCLEOTIDE SEQUENCE [LARGE SCALE GENOMIC DNA]</scope>
    <source>
        <strain evidence="2 3">Poly21</strain>
    </source>
</reference>
<feature type="region of interest" description="Disordered" evidence="1">
    <location>
        <begin position="440"/>
        <end position="460"/>
    </location>
</feature>
<gene>
    <name evidence="2" type="ORF">Poly21_07520</name>
</gene>
<dbReference type="EMBL" id="SJPU01000001">
    <property type="protein sequence ID" value="TWU18588.1"/>
    <property type="molecule type" value="Genomic_DNA"/>
</dbReference>
<proteinExistence type="predicted"/>
<evidence type="ECO:0000313" key="2">
    <source>
        <dbReference type="EMBL" id="TWU18588.1"/>
    </source>
</evidence>
<dbReference type="Proteomes" id="UP000319908">
    <property type="component" value="Unassembled WGS sequence"/>
</dbReference>
<comment type="caution">
    <text evidence="2">The sequence shown here is derived from an EMBL/GenBank/DDBJ whole genome shotgun (WGS) entry which is preliminary data.</text>
</comment>
<dbReference type="AlphaFoldDB" id="A0A5C6C381"/>
<protein>
    <submittedName>
        <fullName evidence="2">Uncharacterized protein</fullName>
    </submittedName>
</protein>
<feature type="compositionally biased region" description="Basic and acidic residues" evidence="1">
    <location>
        <begin position="440"/>
        <end position="450"/>
    </location>
</feature>
<accession>A0A5C6C381</accession>
<evidence type="ECO:0000313" key="3">
    <source>
        <dbReference type="Proteomes" id="UP000319908"/>
    </source>
</evidence>
<feature type="region of interest" description="Disordered" evidence="1">
    <location>
        <begin position="1"/>
        <end position="26"/>
    </location>
</feature>
<dbReference type="OrthoDB" id="274228at2"/>